<evidence type="ECO:0000256" key="15">
    <source>
        <dbReference type="PIRSR" id="PIRSR602401-1"/>
    </source>
</evidence>
<keyword evidence="8" id="KW-0256">Endoplasmic reticulum</keyword>
<evidence type="ECO:0000256" key="13">
    <source>
        <dbReference type="ARBA" id="ARBA00023136"/>
    </source>
</evidence>
<dbReference type="PANTHER" id="PTHR24292:SF54">
    <property type="entry name" value="CYP9F3-RELATED"/>
    <property type="match status" value="1"/>
</dbReference>
<evidence type="ECO:0000256" key="4">
    <source>
        <dbReference type="ARBA" id="ARBA00010617"/>
    </source>
</evidence>
<dbReference type="OrthoDB" id="2789670at2759"/>
<evidence type="ECO:0000313" key="18">
    <source>
        <dbReference type="Proteomes" id="UP000838756"/>
    </source>
</evidence>
<evidence type="ECO:0000256" key="10">
    <source>
        <dbReference type="ARBA" id="ARBA00023002"/>
    </source>
</evidence>
<gene>
    <name evidence="17" type="primary">jg18770</name>
    <name evidence="17" type="ORF">PAEG_LOCUS21910</name>
</gene>
<accession>A0A8S4S3N7</accession>
<evidence type="ECO:0000256" key="14">
    <source>
        <dbReference type="ARBA" id="ARBA00047827"/>
    </source>
</evidence>
<comment type="cofactor">
    <cofactor evidence="1 15">
        <name>heme</name>
        <dbReference type="ChEBI" id="CHEBI:30413"/>
    </cofactor>
</comment>
<dbReference type="SUPFAM" id="SSF48264">
    <property type="entry name" value="Cytochrome P450"/>
    <property type="match status" value="1"/>
</dbReference>
<keyword evidence="10 16" id="KW-0560">Oxidoreductase</keyword>
<keyword evidence="9" id="KW-0492">Microsome</keyword>
<keyword evidence="7 15" id="KW-0479">Metal-binding</keyword>
<evidence type="ECO:0000256" key="8">
    <source>
        <dbReference type="ARBA" id="ARBA00022824"/>
    </source>
</evidence>
<dbReference type="GO" id="GO:0020037">
    <property type="term" value="F:heme binding"/>
    <property type="evidence" value="ECO:0007669"/>
    <property type="project" value="InterPro"/>
</dbReference>
<keyword evidence="11 15" id="KW-0408">Iron</keyword>
<keyword evidence="12 16" id="KW-0503">Monooxygenase</keyword>
<dbReference type="InterPro" id="IPR036396">
    <property type="entry name" value="Cyt_P450_sf"/>
</dbReference>
<comment type="catalytic activity">
    <reaction evidence="14">
        <text>an organic molecule + reduced [NADPH--hemoprotein reductase] + O2 = an alcohol + oxidized [NADPH--hemoprotein reductase] + H2O + H(+)</text>
        <dbReference type="Rhea" id="RHEA:17149"/>
        <dbReference type="Rhea" id="RHEA-COMP:11964"/>
        <dbReference type="Rhea" id="RHEA-COMP:11965"/>
        <dbReference type="ChEBI" id="CHEBI:15377"/>
        <dbReference type="ChEBI" id="CHEBI:15378"/>
        <dbReference type="ChEBI" id="CHEBI:15379"/>
        <dbReference type="ChEBI" id="CHEBI:30879"/>
        <dbReference type="ChEBI" id="CHEBI:57618"/>
        <dbReference type="ChEBI" id="CHEBI:58210"/>
        <dbReference type="ChEBI" id="CHEBI:142491"/>
        <dbReference type="EC" id="1.14.14.1"/>
    </reaction>
</comment>
<organism evidence="17 18">
    <name type="scientific">Pararge aegeria aegeria</name>
    <dbReference type="NCBI Taxonomy" id="348720"/>
    <lineage>
        <taxon>Eukaryota</taxon>
        <taxon>Metazoa</taxon>
        <taxon>Ecdysozoa</taxon>
        <taxon>Arthropoda</taxon>
        <taxon>Hexapoda</taxon>
        <taxon>Insecta</taxon>
        <taxon>Pterygota</taxon>
        <taxon>Neoptera</taxon>
        <taxon>Endopterygota</taxon>
        <taxon>Lepidoptera</taxon>
        <taxon>Glossata</taxon>
        <taxon>Ditrysia</taxon>
        <taxon>Papilionoidea</taxon>
        <taxon>Nymphalidae</taxon>
        <taxon>Satyrinae</taxon>
        <taxon>Satyrini</taxon>
        <taxon>Parargina</taxon>
        <taxon>Pararge</taxon>
    </lineage>
</organism>
<dbReference type="Proteomes" id="UP000838756">
    <property type="component" value="Unassembled WGS sequence"/>
</dbReference>
<evidence type="ECO:0000256" key="6">
    <source>
        <dbReference type="ARBA" id="ARBA00022617"/>
    </source>
</evidence>
<evidence type="ECO:0000313" key="17">
    <source>
        <dbReference type="EMBL" id="CAH2249528.1"/>
    </source>
</evidence>
<dbReference type="GO" id="GO:0016712">
    <property type="term" value="F:oxidoreductase activity, acting on paired donors, with incorporation or reduction of molecular oxygen, reduced flavin or flavoprotein as one donor, and incorporation of one atom of oxygen"/>
    <property type="evidence" value="ECO:0007669"/>
    <property type="project" value="UniProtKB-EC"/>
</dbReference>
<protein>
    <recommendedName>
        <fullName evidence="5">unspecific monooxygenase</fullName>
        <ecNumber evidence="5">1.14.14.1</ecNumber>
    </recommendedName>
</protein>
<evidence type="ECO:0000256" key="2">
    <source>
        <dbReference type="ARBA" id="ARBA00004174"/>
    </source>
</evidence>
<dbReference type="Pfam" id="PF00067">
    <property type="entry name" value="p450"/>
    <property type="match status" value="1"/>
</dbReference>
<keyword evidence="6 15" id="KW-0349">Heme</keyword>
<evidence type="ECO:0000256" key="1">
    <source>
        <dbReference type="ARBA" id="ARBA00001971"/>
    </source>
</evidence>
<dbReference type="EMBL" id="CAKXAJ010025998">
    <property type="protein sequence ID" value="CAH2249528.1"/>
    <property type="molecule type" value="Genomic_DNA"/>
</dbReference>
<name>A0A8S4S3N7_9NEOP</name>
<comment type="similarity">
    <text evidence="4 16">Belongs to the cytochrome P450 family.</text>
</comment>
<feature type="binding site" description="axial binding residue" evidence="15">
    <location>
        <position position="454"/>
    </location>
    <ligand>
        <name>heme</name>
        <dbReference type="ChEBI" id="CHEBI:30413"/>
    </ligand>
    <ligandPart>
        <name>Fe</name>
        <dbReference type="ChEBI" id="CHEBI:18248"/>
    </ligandPart>
</feature>
<dbReference type="FunFam" id="1.10.630.10:FF:000042">
    <property type="entry name" value="Cytochrome P450"/>
    <property type="match status" value="1"/>
</dbReference>
<evidence type="ECO:0000256" key="5">
    <source>
        <dbReference type="ARBA" id="ARBA00012109"/>
    </source>
</evidence>
<dbReference type="InterPro" id="IPR017972">
    <property type="entry name" value="Cyt_P450_CS"/>
</dbReference>
<keyword evidence="18" id="KW-1185">Reference proteome</keyword>
<comment type="subcellular location">
    <subcellularLocation>
        <location evidence="3">Endoplasmic reticulum membrane</location>
        <topology evidence="3">Peripheral membrane protein</topology>
    </subcellularLocation>
    <subcellularLocation>
        <location evidence="2">Microsome membrane</location>
        <topology evidence="2">Peripheral membrane protein</topology>
    </subcellularLocation>
</comment>
<evidence type="ECO:0000256" key="3">
    <source>
        <dbReference type="ARBA" id="ARBA00004406"/>
    </source>
</evidence>
<dbReference type="PRINTS" id="PR00385">
    <property type="entry name" value="P450"/>
</dbReference>
<proteinExistence type="inferred from homology"/>
<comment type="caution">
    <text evidence="17">The sequence shown here is derived from an EMBL/GenBank/DDBJ whole genome shotgun (WGS) entry which is preliminary data.</text>
</comment>
<sequence length="513" mass="59013">MFTLVLVVLLVIAIYFYGTRNFDYWKKRGVKYEEPLFFFGGNIKSYIDNVSFSERFAALHRAYPNEKFVGLFEGNRPSILIRDPELIKHVLMTDFRHFHRRGISLNKLVTDPLMKNLFTVDGDIWKLMRQKLTSAFSTSKLKAMFPLIVETTEKLTQIANEYAESNDEVDVRELMARYTTDFVGACGFGIDSQALNETDSDFRRLGKRIFSPTIRDHFVNLMKSMFPETFRNVRFFAPEIEEKTFSIVRQIMAQRNYKPCGRNDFIDLMLELKQKKKIVGESIEKRNVDGTPELVEFDLDDQLLAAQVFIFFAAGFETSSSASSFLLHMLAFHPEAQERCRKEVDEVLNNYDGKLCYDAVKDMKYLEMAFKEGLRLLPSPGYLLRLTCDKYHIPGTDVTIDEGTSVVISVEALCSDERYFEDPETFNPERFHPDNIRNIEKCVYMPFGDGPRACIGERMGAMQTMAGVAAILKNFNVTPSRNSLRRPRIDPKSIIVQSIIGGLPLALTQRQKI</sequence>
<dbReference type="CDD" id="cd11056">
    <property type="entry name" value="CYP6-like"/>
    <property type="match status" value="1"/>
</dbReference>
<dbReference type="InterPro" id="IPR002401">
    <property type="entry name" value="Cyt_P450_E_grp-I"/>
</dbReference>
<dbReference type="Gene3D" id="1.10.630.10">
    <property type="entry name" value="Cytochrome P450"/>
    <property type="match status" value="1"/>
</dbReference>
<dbReference type="InterPro" id="IPR050476">
    <property type="entry name" value="Insect_CytP450_Detox"/>
</dbReference>
<evidence type="ECO:0000256" key="11">
    <source>
        <dbReference type="ARBA" id="ARBA00023004"/>
    </source>
</evidence>
<dbReference type="InterPro" id="IPR001128">
    <property type="entry name" value="Cyt_P450"/>
</dbReference>
<keyword evidence="13" id="KW-0472">Membrane</keyword>
<reference evidence="17" key="1">
    <citation type="submission" date="2022-03" db="EMBL/GenBank/DDBJ databases">
        <authorList>
            <person name="Lindestad O."/>
        </authorList>
    </citation>
    <scope>NUCLEOTIDE SEQUENCE</scope>
</reference>
<dbReference type="EC" id="1.14.14.1" evidence="5"/>
<evidence type="ECO:0000256" key="16">
    <source>
        <dbReference type="RuleBase" id="RU000461"/>
    </source>
</evidence>
<dbReference type="GO" id="GO:0005506">
    <property type="term" value="F:iron ion binding"/>
    <property type="evidence" value="ECO:0007669"/>
    <property type="project" value="InterPro"/>
</dbReference>
<evidence type="ECO:0000256" key="7">
    <source>
        <dbReference type="ARBA" id="ARBA00022723"/>
    </source>
</evidence>
<dbReference type="PRINTS" id="PR00463">
    <property type="entry name" value="EP450I"/>
</dbReference>
<dbReference type="PANTHER" id="PTHR24292">
    <property type="entry name" value="CYTOCHROME P450"/>
    <property type="match status" value="1"/>
</dbReference>
<dbReference type="AlphaFoldDB" id="A0A8S4S3N7"/>
<evidence type="ECO:0000256" key="12">
    <source>
        <dbReference type="ARBA" id="ARBA00023033"/>
    </source>
</evidence>
<dbReference type="PROSITE" id="PS00086">
    <property type="entry name" value="CYTOCHROME_P450"/>
    <property type="match status" value="1"/>
</dbReference>
<evidence type="ECO:0000256" key="9">
    <source>
        <dbReference type="ARBA" id="ARBA00022848"/>
    </source>
</evidence>
<dbReference type="GO" id="GO:0005789">
    <property type="term" value="C:endoplasmic reticulum membrane"/>
    <property type="evidence" value="ECO:0007669"/>
    <property type="project" value="UniProtKB-SubCell"/>
</dbReference>